<protein>
    <submittedName>
        <fullName evidence="13">Oligopeptide transport system permease protein</fullName>
    </submittedName>
</protein>
<dbReference type="InterPro" id="IPR050366">
    <property type="entry name" value="BP-dependent_transpt_permease"/>
</dbReference>
<feature type="transmembrane region" description="Helical" evidence="10">
    <location>
        <begin position="191"/>
        <end position="216"/>
    </location>
</feature>
<keyword evidence="7 10" id="KW-1133">Transmembrane helix</keyword>
<feature type="transmembrane region" description="Helical" evidence="10">
    <location>
        <begin position="228"/>
        <end position="246"/>
    </location>
</feature>
<evidence type="ECO:0000313" key="13">
    <source>
        <dbReference type="EMBL" id="TCT22418.1"/>
    </source>
</evidence>
<dbReference type="EMBL" id="SMAN01000009">
    <property type="protein sequence ID" value="TCT22418.1"/>
    <property type="molecule type" value="Genomic_DNA"/>
</dbReference>
<dbReference type="Pfam" id="PF12911">
    <property type="entry name" value="OppC_N"/>
    <property type="match status" value="1"/>
</dbReference>
<comment type="caution">
    <text evidence="13">The sequence shown here is derived from an EMBL/GenBank/DDBJ whole genome shotgun (WGS) entry which is preliminary data.</text>
</comment>
<dbReference type="PANTHER" id="PTHR43386">
    <property type="entry name" value="OLIGOPEPTIDE TRANSPORT SYSTEM PERMEASE PROTEIN APPC"/>
    <property type="match status" value="1"/>
</dbReference>
<evidence type="ECO:0000256" key="9">
    <source>
        <dbReference type="ARBA" id="ARBA00024202"/>
    </source>
</evidence>
<keyword evidence="3" id="KW-1003">Cell membrane</keyword>
<evidence type="ECO:0000256" key="3">
    <source>
        <dbReference type="ARBA" id="ARBA00022475"/>
    </source>
</evidence>
<keyword evidence="6" id="KW-0653">Protein transport</keyword>
<keyword evidence="8 10" id="KW-0472">Membrane</keyword>
<reference evidence="13 14" key="1">
    <citation type="submission" date="2019-03" db="EMBL/GenBank/DDBJ databases">
        <title>Genomic Encyclopedia of Type Strains, Phase IV (KMG-IV): sequencing the most valuable type-strain genomes for metagenomic binning, comparative biology and taxonomic classification.</title>
        <authorList>
            <person name="Goeker M."/>
        </authorList>
    </citation>
    <scope>NUCLEOTIDE SEQUENCE [LARGE SCALE GENOMIC DNA]</scope>
    <source>
        <strain evidence="13 14">DSM 25894</strain>
    </source>
</reference>
<feature type="transmembrane region" description="Helical" evidence="10">
    <location>
        <begin position="252"/>
        <end position="271"/>
    </location>
</feature>
<evidence type="ECO:0000256" key="6">
    <source>
        <dbReference type="ARBA" id="ARBA00022927"/>
    </source>
</evidence>
<dbReference type="InterPro" id="IPR025966">
    <property type="entry name" value="OppC_N"/>
</dbReference>
<comment type="similarity">
    <text evidence="9">Belongs to the binding-protein-dependent transport system permease family. OppBC subfamily.</text>
</comment>
<feature type="domain" description="ABC transmembrane type-1" evidence="12">
    <location>
        <begin position="189"/>
        <end position="378"/>
    </location>
</feature>
<dbReference type="GO" id="GO:0005886">
    <property type="term" value="C:plasma membrane"/>
    <property type="evidence" value="ECO:0007669"/>
    <property type="project" value="UniProtKB-SubCell"/>
</dbReference>
<feature type="compositionally biased region" description="Basic and acidic residues" evidence="11">
    <location>
        <begin position="1"/>
        <end position="10"/>
    </location>
</feature>
<name>A0A4R3N095_9BACI</name>
<dbReference type="Gene3D" id="1.10.3720.10">
    <property type="entry name" value="MetI-like"/>
    <property type="match status" value="1"/>
</dbReference>
<dbReference type="CDD" id="cd06261">
    <property type="entry name" value="TM_PBP2"/>
    <property type="match status" value="1"/>
</dbReference>
<dbReference type="PROSITE" id="PS50928">
    <property type="entry name" value="ABC_TM1"/>
    <property type="match status" value="1"/>
</dbReference>
<keyword evidence="14" id="KW-1185">Reference proteome</keyword>
<dbReference type="Pfam" id="PF00528">
    <property type="entry name" value="BPD_transp_1"/>
    <property type="match status" value="1"/>
</dbReference>
<feature type="transmembrane region" description="Helical" evidence="10">
    <location>
        <begin position="310"/>
        <end position="335"/>
    </location>
</feature>
<evidence type="ECO:0000256" key="7">
    <source>
        <dbReference type="ARBA" id="ARBA00022989"/>
    </source>
</evidence>
<dbReference type="AlphaFoldDB" id="A0A4R3N095"/>
<gene>
    <name evidence="13" type="ORF">EDD68_10964</name>
</gene>
<evidence type="ECO:0000256" key="1">
    <source>
        <dbReference type="ARBA" id="ARBA00004651"/>
    </source>
</evidence>
<sequence length="391" mass="43770">MAKKDKELSKDLFQPADISSDKGEELGRPEISYWKDSWNRLKKNKAAVLGLITLLFIGFMAIAGPYMNKYEFDETNYDAKNLPPRVPGIENVEWLDWLGLNGTRTVAVQGADPEDALQRGIEAFELDGIDYTHKVVREYDASRPNPDERWAEVEITFNDYEARGLEEHYYWFGTDAMGRDLFTRTWKGTQISLYIGILAAAIDMVIGVAYGGISAYYGGRVDNYMQRIIEVLVGIPNLVVVILMIILLDPGLIAITIALTITGWVGMARIVRGQILKLKSQEFVLASRTLGATDSRIINKHLIPNVTGMIIIQTMFTIPNAIFFEAFLSFIGLGLQPPLASLGTLIDDAFKSLQIYPYMLVFPAIVISLLMIAFNVLADGLRDALDPKMRE</sequence>
<accession>A0A4R3N095</accession>
<dbReference type="SUPFAM" id="SSF161098">
    <property type="entry name" value="MetI-like"/>
    <property type="match status" value="1"/>
</dbReference>
<evidence type="ECO:0000256" key="4">
    <source>
        <dbReference type="ARBA" id="ARBA00022692"/>
    </source>
</evidence>
<dbReference type="Proteomes" id="UP000294650">
    <property type="component" value="Unassembled WGS sequence"/>
</dbReference>
<dbReference type="RefSeq" id="WP_132371732.1">
    <property type="nucleotide sequence ID" value="NZ_SMAN01000009.1"/>
</dbReference>
<keyword evidence="4 10" id="KW-0812">Transmembrane</keyword>
<evidence type="ECO:0000256" key="2">
    <source>
        <dbReference type="ARBA" id="ARBA00022448"/>
    </source>
</evidence>
<evidence type="ECO:0000256" key="10">
    <source>
        <dbReference type="RuleBase" id="RU363032"/>
    </source>
</evidence>
<feature type="transmembrane region" description="Helical" evidence="10">
    <location>
        <begin position="46"/>
        <end position="67"/>
    </location>
</feature>
<feature type="region of interest" description="Disordered" evidence="11">
    <location>
        <begin position="1"/>
        <end position="24"/>
    </location>
</feature>
<dbReference type="GO" id="GO:0055085">
    <property type="term" value="P:transmembrane transport"/>
    <property type="evidence" value="ECO:0007669"/>
    <property type="project" value="InterPro"/>
</dbReference>
<dbReference type="GO" id="GO:0015031">
    <property type="term" value="P:protein transport"/>
    <property type="evidence" value="ECO:0007669"/>
    <property type="project" value="UniProtKB-KW"/>
</dbReference>
<dbReference type="InterPro" id="IPR035906">
    <property type="entry name" value="MetI-like_sf"/>
</dbReference>
<comment type="subcellular location">
    <subcellularLocation>
        <location evidence="1 10">Cell membrane</location>
        <topology evidence="1 10">Multi-pass membrane protein</topology>
    </subcellularLocation>
</comment>
<keyword evidence="5" id="KW-0571">Peptide transport</keyword>
<dbReference type="NCBIfam" id="NF045475">
    <property type="entry name" value="Opp3C"/>
    <property type="match status" value="1"/>
</dbReference>
<feature type="transmembrane region" description="Helical" evidence="10">
    <location>
        <begin position="355"/>
        <end position="378"/>
    </location>
</feature>
<dbReference type="PANTHER" id="PTHR43386:SF24">
    <property type="entry name" value="OLIGOPEPTIDE TRANSPORT SYSTEM PERMEASE PROTEIN AMID"/>
    <property type="match status" value="1"/>
</dbReference>
<evidence type="ECO:0000259" key="12">
    <source>
        <dbReference type="PROSITE" id="PS50928"/>
    </source>
</evidence>
<evidence type="ECO:0000256" key="8">
    <source>
        <dbReference type="ARBA" id="ARBA00023136"/>
    </source>
</evidence>
<proteinExistence type="inferred from homology"/>
<evidence type="ECO:0000313" key="14">
    <source>
        <dbReference type="Proteomes" id="UP000294650"/>
    </source>
</evidence>
<organism evidence="13 14">
    <name type="scientific">Melghiribacillus thermohalophilus</name>
    <dbReference type="NCBI Taxonomy" id="1324956"/>
    <lineage>
        <taxon>Bacteria</taxon>
        <taxon>Bacillati</taxon>
        <taxon>Bacillota</taxon>
        <taxon>Bacilli</taxon>
        <taxon>Bacillales</taxon>
        <taxon>Bacillaceae</taxon>
        <taxon>Melghiribacillus</taxon>
    </lineage>
</organism>
<dbReference type="InterPro" id="IPR000515">
    <property type="entry name" value="MetI-like"/>
</dbReference>
<dbReference type="GO" id="GO:0015833">
    <property type="term" value="P:peptide transport"/>
    <property type="evidence" value="ECO:0007669"/>
    <property type="project" value="UniProtKB-KW"/>
</dbReference>
<keyword evidence="2 10" id="KW-0813">Transport</keyword>
<dbReference type="OrthoDB" id="9797472at2"/>
<evidence type="ECO:0000256" key="5">
    <source>
        <dbReference type="ARBA" id="ARBA00022856"/>
    </source>
</evidence>
<evidence type="ECO:0000256" key="11">
    <source>
        <dbReference type="SAM" id="MobiDB-lite"/>
    </source>
</evidence>